<comment type="similarity">
    <text evidence="2 5">Belongs to the RecX family.</text>
</comment>
<dbReference type="PANTHER" id="PTHR33602:SF1">
    <property type="entry name" value="REGULATORY PROTEIN RECX FAMILY PROTEIN"/>
    <property type="match status" value="1"/>
</dbReference>
<reference evidence="8 9" key="1">
    <citation type="submission" date="2016-11" db="EMBL/GenBank/DDBJ databases">
        <authorList>
            <person name="Jaros S."/>
            <person name="Januszkiewicz K."/>
            <person name="Wedrychowicz H."/>
        </authorList>
    </citation>
    <scope>NUCLEOTIDE SEQUENCE [LARGE SCALE GENOMIC DNA]</scope>
    <source>
        <strain evidence="8 9">DSM 44666</strain>
    </source>
</reference>
<evidence type="ECO:0000256" key="2">
    <source>
        <dbReference type="ARBA" id="ARBA00009695"/>
    </source>
</evidence>
<evidence type="ECO:0000256" key="3">
    <source>
        <dbReference type="ARBA" id="ARBA00018111"/>
    </source>
</evidence>
<dbReference type="Pfam" id="PF21982">
    <property type="entry name" value="RecX_HTH1"/>
    <property type="match status" value="1"/>
</dbReference>
<feature type="domain" description="RecX second three-helical" evidence="6">
    <location>
        <begin position="112"/>
        <end position="153"/>
    </location>
</feature>
<organism evidence="8 9">
    <name type="scientific">Seinonella peptonophila</name>
    <dbReference type="NCBI Taxonomy" id="112248"/>
    <lineage>
        <taxon>Bacteria</taxon>
        <taxon>Bacillati</taxon>
        <taxon>Bacillota</taxon>
        <taxon>Bacilli</taxon>
        <taxon>Bacillales</taxon>
        <taxon>Thermoactinomycetaceae</taxon>
        <taxon>Seinonella</taxon>
    </lineage>
</organism>
<comment type="function">
    <text evidence="5">Modulates RecA activity.</text>
</comment>
<sequence length="216" mass="26028">MEKSQQSIVRIFKDSPQSRRYDIELSTGRVISIHEDVLVAFGLHKGMTIETDQWQHWLEEDERVKIRQTAYRYLSYRPRTSAEVTQYLCKHEWQEGLVEQVVEELSSSRYIDDRAYAVEWVRQRQQNKGIGMKRLRQELIQKGVALHWIEEALLHIDEDQERQQAMTIAERRYLRICHERWDKIERRIGSYLIRRGYSTQIVYPILSELRNRHRGG</sequence>
<dbReference type="InterPro" id="IPR053926">
    <property type="entry name" value="RecX_HTH_1st"/>
</dbReference>
<proteinExistence type="inferred from homology"/>
<dbReference type="Gene3D" id="1.10.10.10">
    <property type="entry name" value="Winged helix-like DNA-binding domain superfamily/Winged helix DNA-binding domain"/>
    <property type="match status" value="3"/>
</dbReference>
<dbReference type="InterPro" id="IPR003783">
    <property type="entry name" value="Regulatory_RecX"/>
</dbReference>
<dbReference type="InterPro" id="IPR053924">
    <property type="entry name" value="RecX_HTH_2nd"/>
</dbReference>
<dbReference type="PANTHER" id="PTHR33602">
    <property type="entry name" value="REGULATORY PROTEIN RECX FAMILY PROTEIN"/>
    <property type="match status" value="1"/>
</dbReference>
<feature type="domain" description="RecX first three-helical" evidence="7">
    <location>
        <begin position="67"/>
        <end position="105"/>
    </location>
</feature>
<evidence type="ECO:0000313" key="9">
    <source>
        <dbReference type="Proteomes" id="UP000184476"/>
    </source>
</evidence>
<dbReference type="HAMAP" id="MF_01114">
    <property type="entry name" value="RecX"/>
    <property type="match status" value="1"/>
</dbReference>
<dbReference type="GO" id="GO:0005737">
    <property type="term" value="C:cytoplasm"/>
    <property type="evidence" value="ECO:0007669"/>
    <property type="project" value="UniProtKB-SubCell"/>
</dbReference>
<evidence type="ECO:0000313" key="8">
    <source>
        <dbReference type="EMBL" id="SHE41451.1"/>
    </source>
</evidence>
<protein>
    <recommendedName>
        <fullName evidence="3 5">Regulatory protein RecX</fullName>
    </recommendedName>
</protein>
<dbReference type="Proteomes" id="UP000184476">
    <property type="component" value="Unassembled WGS sequence"/>
</dbReference>
<dbReference type="RefSeq" id="WP_073151097.1">
    <property type="nucleotide sequence ID" value="NZ_FQVL01000001.1"/>
</dbReference>
<comment type="subcellular location">
    <subcellularLocation>
        <location evidence="1 5">Cytoplasm</location>
    </subcellularLocation>
</comment>
<dbReference type="EMBL" id="FQVL01000001">
    <property type="protein sequence ID" value="SHE41451.1"/>
    <property type="molecule type" value="Genomic_DNA"/>
</dbReference>
<dbReference type="AlphaFoldDB" id="A0A1M4TAF7"/>
<evidence type="ECO:0000256" key="1">
    <source>
        <dbReference type="ARBA" id="ARBA00004496"/>
    </source>
</evidence>
<dbReference type="InterPro" id="IPR036388">
    <property type="entry name" value="WH-like_DNA-bd_sf"/>
</dbReference>
<keyword evidence="9" id="KW-1185">Reference proteome</keyword>
<evidence type="ECO:0000256" key="5">
    <source>
        <dbReference type="HAMAP-Rule" id="MF_01114"/>
    </source>
</evidence>
<dbReference type="STRING" id="112248.SAMN05444392_101385"/>
<evidence type="ECO:0000259" key="7">
    <source>
        <dbReference type="Pfam" id="PF21982"/>
    </source>
</evidence>
<dbReference type="OrthoDB" id="5421057at2"/>
<dbReference type="Pfam" id="PF02631">
    <property type="entry name" value="RecX_HTH2"/>
    <property type="match status" value="1"/>
</dbReference>
<evidence type="ECO:0000259" key="6">
    <source>
        <dbReference type="Pfam" id="PF02631"/>
    </source>
</evidence>
<keyword evidence="4 5" id="KW-0963">Cytoplasm</keyword>
<accession>A0A1M4TAF7</accession>
<evidence type="ECO:0000256" key="4">
    <source>
        <dbReference type="ARBA" id="ARBA00022490"/>
    </source>
</evidence>
<dbReference type="GO" id="GO:0006282">
    <property type="term" value="P:regulation of DNA repair"/>
    <property type="evidence" value="ECO:0007669"/>
    <property type="project" value="UniProtKB-UniRule"/>
</dbReference>
<name>A0A1M4TAF7_9BACL</name>
<gene>
    <name evidence="5" type="primary">recX</name>
    <name evidence="8" type="ORF">SAMN05444392_101385</name>
</gene>